<dbReference type="Pfam" id="PF09848">
    <property type="entry name" value="SLFN-g3_helicase"/>
    <property type="match status" value="1"/>
</dbReference>
<gene>
    <name evidence="1" type="ORF">C4900_04825</name>
</gene>
<dbReference type="EMBL" id="PSYR01000001">
    <property type="protein sequence ID" value="RCN59062.1"/>
    <property type="molecule type" value="Genomic_DNA"/>
</dbReference>
<evidence type="ECO:0000313" key="1">
    <source>
        <dbReference type="EMBL" id="RCN59062.1"/>
    </source>
</evidence>
<dbReference type="AlphaFoldDB" id="A0A1C2G1M7"/>
<sequence length="625" mass="69284">MLIYKSTVSGFLSDSQRSDIGDVVRNAYESKTQRHAPEAEIRAWSASLYHMAITVNNGSIPDDAGVAVEYSIPQSAKRIDFIFSGYDQSHNPVLVIVELKQWSSSEKTNKPGVIIARRGPGSGREGPHPSYQAWSYAALLNGFNEEVYSRKMGLFPCAYLHNHPANTAIDSPFYMDDMKRAPLFLKGEHERRRLSQFISQHVRHGDAAKVIEQVDGGRMRPSKALADSITGMLKGKQEFVLIDDQKVVFESVCATAARASDTNKKVVIVEGGPGTGKSVVAVNILAALTKMGLLTKYVSKNAAPRAVYKAKLTGNMRYTEISNLFCGSGAFVDTDPNAFNVLVVDEAHRLNEKSGLYGNLGENQVKELIRSAHCTVFFLDEDQAVTLSDIGTKEEIRRWAESMGATVESCELSSQFRCNGADGYLAWLDNTLGIRKTAHEFLGAGTYDFRVLDSPTELHELIYERDAKDNGARVVAGYCWNWSSKKDPSAVDIVLEGGAYRRRWNRTEDGSLWMIARTAVEEIGCIHTCQGLEADYIGVIIGPDLVVRDGKVSTDYKARALVDRRKSLSGIEKIYRQNPEQALKAADRIIKNTYRTLMTRGMKGCYVYSEDPETRAYFASRAAVV</sequence>
<dbReference type="InterPro" id="IPR018647">
    <property type="entry name" value="SLFN_3-like_DNA/RNA_helicase"/>
</dbReference>
<organism evidence="1 2">
    <name type="scientific">Acidiferrobacter thiooxydans</name>
    <dbReference type="NCBI Taxonomy" id="163359"/>
    <lineage>
        <taxon>Bacteria</taxon>
        <taxon>Pseudomonadati</taxon>
        <taxon>Pseudomonadota</taxon>
        <taxon>Gammaproteobacteria</taxon>
        <taxon>Acidiferrobacterales</taxon>
        <taxon>Acidiferrobacteraceae</taxon>
        <taxon>Acidiferrobacter</taxon>
    </lineage>
</organism>
<keyword evidence="2" id="KW-1185">Reference proteome</keyword>
<dbReference type="Proteomes" id="UP000253250">
    <property type="component" value="Unassembled WGS sequence"/>
</dbReference>
<comment type="caution">
    <text evidence="1">The sequence shown here is derived from an EMBL/GenBank/DDBJ whole genome shotgun (WGS) entry which is preliminary data.</text>
</comment>
<evidence type="ECO:0000313" key="2">
    <source>
        <dbReference type="Proteomes" id="UP000253250"/>
    </source>
</evidence>
<dbReference type="RefSeq" id="WP_065970264.1">
    <property type="nucleotide sequence ID" value="NZ_CP080624.1"/>
</dbReference>
<dbReference type="Gene3D" id="3.40.50.300">
    <property type="entry name" value="P-loop containing nucleotide triphosphate hydrolases"/>
    <property type="match status" value="1"/>
</dbReference>
<dbReference type="InterPro" id="IPR027417">
    <property type="entry name" value="P-loop_NTPase"/>
</dbReference>
<accession>A0A1C2G1M7</accession>
<name>A0A1C2G1M7_9GAMM</name>
<proteinExistence type="predicted"/>
<protein>
    <submittedName>
        <fullName evidence="1">DUF2075 domain-containing protein</fullName>
    </submittedName>
</protein>
<dbReference type="OrthoDB" id="3193269at2"/>
<reference evidence="1 2" key="1">
    <citation type="submission" date="2018-02" db="EMBL/GenBank/DDBJ databases">
        <title>Insights into the biology of acidophilic members of the Acidiferrobacteraceae family derived from comparative genomic analyses.</title>
        <authorList>
            <person name="Issotta F."/>
            <person name="Thyssen C."/>
            <person name="Mena C."/>
            <person name="Moya A."/>
            <person name="Bellenberg S."/>
            <person name="Sproer C."/>
            <person name="Covarrubias P.C."/>
            <person name="Sand W."/>
            <person name="Quatrini R."/>
            <person name="Vera M."/>
        </authorList>
    </citation>
    <scope>NUCLEOTIDE SEQUENCE [LARGE SCALE GENOMIC DNA]</scope>
    <source>
        <strain evidence="2">m-1</strain>
    </source>
</reference>
<dbReference type="SUPFAM" id="SSF52540">
    <property type="entry name" value="P-loop containing nucleoside triphosphate hydrolases"/>
    <property type="match status" value="1"/>
</dbReference>